<dbReference type="Pfam" id="PF00005">
    <property type="entry name" value="ABC_tran"/>
    <property type="match status" value="1"/>
</dbReference>
<evidence type="ECO:0000256" key="5">
    <source>
        <dbReference type="ARBA" id="ARBA00022970"/>
    </source>
</evidence>
<dbReference type="SMART" id="SM00382">
    <property type="entry name" value="AAA"/>
    <property type="match status" value="1"/>
</dbReference>
<gene>
    <name evidence="7" type="ORF">IAA89_04110</name>
</gene>
<keyword evidence="4 7" id="KW-0067">ATP-binding</keyword>
<protein>
    <submittedName>
        <fullName evidence="7">ABC transporter ATP-binding protein</fullName>
    </submittedName>
</protein>
<dbReference type="PANTHER" id="PTHR42798">
    <property type="entry name" value="LIPOPROTEIN-RELEASING SYSTEM ATP-BINDING PROTEIN LOLD"/>
    <property type="match status" value="1"/>
</dbReference>
<sequence length="233" mass="25527">MSFIVANSLTKKYINGDNSVIALNDVNFILDKGSLNVILGPSGAGKTTLLNILGGIDCLTSGKLYVNSKDISNMTDSQLTEYRRNSIGFVFQFYNIIPSLTVLENVELVNKLVKDSFDPKEVINFVGLGDRMNHFPSDLSGGELQRVSIARAICKKPELLLCDEPTGALDSVTGKQILKLIKKMSNEQKITVVLVTHNSKIAKMGDNVLTIKDGQVDKLTHNTSPCPIDRIAW</sequence>
<evidence type="ECO:0000256" key="3">
    <source>
        <dbReference type="ARBA" id="ARBA00022741"/>
    </source>
</evidence>
<dbReference type="PROSITE" id="PS50893">
    <property type="entry name" value="ABC_TRANSPORTER_2"/>
    <property type="match status" value="1"/>
</dbReference>
<dbReference type="SUPFAM" id="SSF52540">
    <property type="entry name" value="P-loop containing nucleoside triphosphate hydrolases"/>
    <property type="match status" value="1"/>
</dbReference>
<evidence type="ECO:0000256" key="4">
    <source>
        <dbReference type="ARBA" id="ARBA00022840"/>
    </source>
</evidence>
<dbReference type="CDD" id="cd03255">
    <property type="entry name" value="ABC_MJ0796_LolCDE_FtsE"/>
    <property type="match status" value="1"/>
</dbReference>
<keyword evidence="3" id="KW-0547">Nucleotide-binding</keyword>
<keyword evidence="2" id="KW-0813">Transport</keyword>
<dbReference type="PANTHER" id="PTHR42798:SF2">
    <property type="entry name" value="ABC TRANSPORTER ATP-BINDING PROTEIN MG467-RELATED"/>
    <property type="match status" value="1"/>
</dbReference>
<dbReference type="GO" id="GO:0098796">
    <property type="term" value="C:membrane protein complex"/>
    <property type="evidence" value="ECO:0007669"/>
    <property type="project" value="UniProtKB-ARBA"/>
</dbReference>
<dbReference type="EMBL" id="JADIMP010000064">
    <property type="protein sequence ID" value="MBO8441597.1"/>
    <property type="molecule type" value="Genomic_DNA"/>
</dbReference>
<comment type="similarity">
    <text evidence="1">Belongs to the ABC transporter superfamily.</text>
</comment>
<dbReference type="InterPro" id="IPR003439">
    <property type="entry name" value="ABC_transporter-like_ATP-bd"/>
</dbReference>
<reference evidence="7" key="2">
    <citation type="journal article" date="2021" name="PeerJ">
        <title>Extensive microbial diversity within the chicken gut microbiome revealed by metagenomics and culture.</title>
        <authorList>
            <person name="Gilroy R."/>
            <person name="Ravi A."/>
            <person name="Getino M."/>
            <person name="Pursley I."/>
            <person name="Horton D.L."/>
            <person name="Alikhan N.F."/>
            <person name="Baker D."/>
            <person name="Gharbi K."/>
            <person name="Hall N."/>
            <person name="Watson M."/>
            <person name="Adriaenssens E.M."/>
            <person name="Foster-Nyarko E."/>
            <person name="Jarju S."/>
            <person name="Secka A."/>
            <person name="Antonio M."/>
            <person name="Oren A."/>
            <person name="Chaudhuri R.R."/>
            <person name="La Ragione R."/>
            <person name="Hildebrand F."/>
            <person name="Pallen M.J."/>
        </authorList>
    </citation>
    <scope>NUCLEOTIDE SEQUENCE</scope>
    <source>
        <strain evidence="7">C6-149</strain>
    </source>
</reference>
<evidence type="ECO:0000313" key="8">
    <source>
        <dbReference type="Proteomes" id="UP000823614"/>
    </source>
</evidence>
<dbReference type="FunFam" id="3.40.50.300:FF:000032">
    <property type="entry name" value="Export ABC transporter ATP-binding protein"/>
    <property type="match status" value="1"/>
</dbReference>
<keyword evidence="5" id="KW-0029">Amino-acid transport</keyword>
<reference evidence="7" key="1">
    <citation type="submission" date="2020-10" db="EMBL/GenBank/DDBJ databases">
        <authorList>
            <person name="Gilroy R."/>
        </authorList>
    </citation>
    <scope>NUCLEOTIDE SEQUENCE</scope>
    <source>
        <strain evidence="7">C6-149</strain>
    </source>
</reference>
<feature type="domain" description="ABC transporter" evidence="6">
    <location>
        <begin position="4"/>
        <end position="232"/>
    </location>
</feature>
<dbReference type="GO" id="GO:0006865">
    <property type="term" value="P:amino acid transport"/>
    <property type="evidence" value="ECO:0007669"/>
    <property type="project" value="UniProtKB-KW"/>
</dbReference>
<dbReference type="AlphaFoldDB" id="A0A9D9E560"/>
<dbReference type="GO" id="GO:0005524">
    <property type="term" value="F:ATP binding"/>
    <property type="evidence" value="ECO:0007669"/>
    <property type="project" value="UniProtKB-KW"/>
</dbReference>
<comment type="caution">
    <text evidence="7">The sequence shown here is derived from an EMBL/GenBank/DDBJ whole genome shotgun (WGS) entry which is preliminary data.</text>
</comment>
<dbReference type="Gene3D" id="3.40.50.300">
    <property type="entry name" value="P-loop containing nucleotide triphosphate hydrolases"/>
    <property type="match status" value="1"/>
</dbReference>
<dbReference type="InterPro" id="IPR003593">
    <property type="entry name" value="AAA+_ATPase"/>
</dbReference>
<dbReference type="Proteomes" id="UP000823614">
    <property type="component" value="Unassembled WGS sequence"/>
</dbReference>
<dbReference type="GO" id="GO:0016887">
    <property type="term" value="F:ATP hydrolysis activity"/>
    <property type="evidence" value="ECO:0007669"/>
    <property type="project" value="InterPro"/>
</dbReference>
<dbReference type="InterPro" id="IPR017871">
    <property type="entry name" value="ABC_transporter-like_CS"/>
</dbReference>
<dbReference type="InterPro" id="IPR027417">
    <property type="entry name" value="P-loop_NTPase"/>
</dbReference>
<dbReference type="PROSITE" id="PS00211">
    <property type="entry name" value="ABC_TRANSPORTER_1"/>
    <property type="match status" value="1"/>
</dbReference>
<evidence type="ECO:0000256" key="1">
    <source>
        <dbReference type="ARBA" id="ARBA00005417"/>
    </source>
</evidence>
<proteinExistence type="inferred from homology"/>
<name>A0A9D9E560_9LACO</name>
<dbReference type="InterPro" id="IPR017911">
    <property type="entry name" value="MacB-like_ATP-bd"/>
</dbReference>
<dbReference type="GO" id="GO:0022857">
    <property type="term" value="F:transmembrane transporter activity"/>
    <property type="evidence" value="ECO:0007669"/>
    <property type="project" value="UniProtKB-ARBA"/>
</dbReference>
<evidence type="ECO:0000256" key="2">
    <source>
        <dbReference type="ARBA" id="ARBA00022448"/>
    </source>
</evidence>
<organism evidence="7 8">
    <name type="scientific">Candidatus Gallilactobacillus intestinavium</name>
    <dbReference type="NCBI Taxonomy" id="2840838"/>
    <lineage>
        <taxon>Bacteria</taxon>
        <taxon>Bacillati</taxon>
        <taxon>Bacillota</taxon>
        <taxon>Bacilli</taxon>
        <taxon>Lactobacillales</taxon>
        <taxon>Lactobacillaceae</taxon>
        <taxon>Lactobacillaceae incertae sedis</taxon>
        <taxon>Candidatus Gallilactobacillus</taxon>
    </lineage>
</organism>
<accession>A0A9D9E560</accession>
<evidence type="ECO:0000259" key="6">
    <source>
        <dbReference type="PROSITE" id="PS50893"/>
    </source>
</evidence>
<evidence type="ECO:0000313" key="7">
    <source>
        <dbReference type="EMBL" id="MBO8441597.1"/>
    </source>
</evidence>